<dbReference type="EnsemblPlants" id="Zm00001eb228420_T002">
    <property type="protein sequence ID" value="Zm00001eb228420_P002"/>
    <property type="gene ID" value="Zm00001eb228420"/>
</dbReference>
<evidence type="ECO:0000256" key="1">
    <source>
        <dbReference type="SAM" id="MobiDB-lite"/>
    </source>
</evidence>
<dbReference type="Proteomes" id="UP000007305">
    <property type="component" value="Chromosome 5"/>
</dbReference>
<feature type="compositionally biased region" description="Basic and acidic residues" evidence="1">
    <location>
        <begin position="186"/>
        <end position="198"/>
    </location>
</feature>
<feature type="region of interest" description="Disordered" evidence="1">
    <location>
        <begin position="182"/>
        <end position="270"/>
    </location>
</feature>
<sequence>MPCHAMPTSNLLYLSSSLAPAVAAPRQERAQELRATSRTRSPVSCTCPGRQSAGSTSPPARSHLPPTPAVTTRRSCSGPAGALEVRHVTMPRLRKGAMGRHDGGCACACESSTAAMSVCPPWYRKVMARCAGCRLPSSSMRTDRFLFLYSQGTAETASPPEVDLNHIATQAGQQLVIGRNARPGHHRSESLSGEHEPRPVGQAGYHDDLDGAGAAHPPVSAPQLQAGRRRSRHRRGRSRRPRRRRGELHLRPAAPQPRTRSRSHRRRRLY</sequence>
<reference evidence="3" key="2">
    <citation type="submission" date="2019-07" db="EMBL/GenBank/DDBJ databases">
        <authorList>
            <person name="Seetharam A."/>
            <person name="Woodhouse M."/>
            <person name="Cannon E."/>
        </authorList>
    </citation>
    <scope>NUCLEOTIDE SEQUENCE [LARGE SCALE GENOMIC DNA]</scope>
    <source>
        <strain evidence="3">cv. B73</strain>
    </source>
</reference>
<reference evidence="4" key="1">
    <citation type="journal article" date="2009" name="Science">
        <title>The B73 maize genome: complexity, diversity, and dynamics.</title>
        <authorList>
            <person name="Schnable P.S."/>
            <person name="Ware D."/>
            <person name="Fulton R.S."/>
            <person name="Stein J.C."/>
            <person name="Wei F."/>
            <person name="Pasternak S."/>
            <person name="Liang C."/>
            <person name="Zhang J."/>
            <person name="Fulton L."/>
            <person name="Graves T.A."/>
            <person name="Minx P."/>
            <person name="Reily A.D."/>
            <person name="Courtney L."/>
            <person name="Kruchowski S.S."/>
            <person name="Tomlinson C."/>
            <person name="Strong C."/>
            <person name="Delehaunty K."/>
            <person name="Fronick C."/>
            <person name="Courtney B."/>
            <person name="Rock S.M."/>
            <person name="Belter E."/>
            <person name="Du F."/>
            <person name="Kim K."/>
            <person name="Abbott R.M."/>
            <person name="Cotton M."/>
            <person name="Levy A."/>
            <person name="Marchetto P."/>
            <person name="Ochoa K."/>
            <person name="Jackson S.M."/>
            <person name="Gillam B."/>
            <person name="Chen W."/>
            <person name="Yan L."/>
            <person name="Higginbotham J."/>
            <person name="Cardenas M."/>
            <person name="Waligorski J."/>
            <person name="Applebaum E."/>
            <person name="Phelps L."/>
            <person name="Falcone J."/>
            <person name="Kanchi K."/>
            <person name="Thane T."/>
            <person name="Scimone A."/>
            <person name="Thane N."/>
            <person name="Henke J."/>
            <person name="Wang T."/>
            <person name="Ruppert J."/>
            <person name="Shah N."/>
            <person name="Rotter K."/>
            <person name="Hodges J."/>
            <person name="Ingenthron E."/>
            <person name="Cordes M."/>
            <person name="Kohlberg S."/>
            <person name="Sgro J."/>
            <person name="Delgado B."/>
            <person name="Mead K."/>
            <person name="Chinwalla A."/>
            <person name="Leonard S."/>
            <person name="Crouse K."/>
            <person name="Collura K."/>
            <person name="Kudrna D."/>
            <person name="Currie J."/>
            <person name="He R."/>
            <person name="Angelova A."/>
            <person name="Rajasekar S."/>
            <person name="Mueller T."/>
            <person name="Lomeli R."/>
            <person name="Scara G."/>
            <person name="Ko A."/>
            <person name="Delaney K."/>
            <person name="Wissotski M."/>
            <person name="Lopez G."/>
            <person name="Campos D."/>
            <person name="Braidotti M."/>
            <person name="Ashley E."/>
            <person name="Golser W."/>
            <person name="Kim H."/>
            <person name="Lee S."/>
            <person name="Lin J."/>
            <person name="Dujmic Z."/>
            <person name="Kim W."/>
            <person name="Talag J."/>
            <person name="Zuccolo A."/>
            <person name="Fan C."/>
            <person name="Sebastian A."/>
            <person name="Kramer M."/>
            <person name="Spiegel L."/>
            <person name="Nascimento L."/>
            <person name="Zutavern T."/>
            <person name="Miller B."/>
            <person name="Ambroise C."/>
            <person name="Muller S."/>
            <person name="Spooner W."/>
            <person name="Narechania A."/>
            <person name="Ren L."/>
            <person name="Wei S."/>
            <person name="Kumari S."/>
            <person name="Faga B."/>
            <person name="Levy M.J."/>
            <person name="McMahan L."/>
            <person name="Van Buren P."/>
            <person name="Vaughn M.W."/>
            <person name="Ying K."/>
            <person name="Yeh C.-T."/>
            <person name="Emrich S.J."/>
            <person name="Jia Y."/>
            <person name="Kalyanaraman A."/>
            <person name="Hsia A.-P."/>
            <person name="Barbazuk W.B."/>
            <person name="Baucom R.S."/>
            <person name="Brutnell T.P."/>
            <person name="Carpita N.C."/>
            <person name="Chaparro C."/>
            <person name="Chia J.-M."/>
            <person name="Deragon J.-M."/>
            <person name="Estill J.C."/>
            <person name="Fu Y."/>
            <person name="Jeddeloh J.A."/>
            <person name="Han Y."/>
            <person name="Lee H."/>
            <person name="Li P."/>
            <person name="Lisch D.R."/>
            <person name="Liu S."/>
            <person name="Liu Z."/>
            <person name="Nagel D.H."/>
            <person name="McCann M.C."/>
            <person name="SanMiguel P."/>
            <person name="Myers A.M."/>
            <person name="Nettleton D."/>
            <person name="Nguyen J."/>
            <person name="Penning B.W."/>
            <person name="Ponnala L."/>
            <person name="Schneider K.L."/>
            <person name="Schwartz D.C."/>
            <person name="Sharma A."/>
            <person name="Soderlund C."/>
            <person name="Springer N.M."/>
            <person name="Sun Q."/>
            <person name="Wang H."/>
            <person name="Waterman M."/>
            <person name="Westerman R."/>
            <person name="Wolfgruber T.K."/>
            <person name="Yang L."/>
            <person name="Yu Y."/>
            <person name="Zhang L."/>
            <person name="Zhou S."/>
            <person name="Zhu Q."/>
            <person name="Bennetzen J.L."/>
            <person name="Dawe R.K."/>
            <person name="Jiang J."/>
            <person name="Jiang N."/>
            <person name="Presting G.G."/>
            <person name="Wessler S.R."/>
            <person name="Aluru S."/>
            <person name="Martienssen R.A."/>
            <person name="Clifton S.W."/>
            <person name="McCombie W.R."/>
            <person name="Wing R.A."/>
            <person name="Wilson R.K."/>
        </authorList>
    </citation>
    <scope>NUCLEOTIDE SEQUENCE [LARGE SCALE GENOMIC DNA]</scope>
    <source>
        <strain evidence="4">cv. B73</strain>
    </source>
</reference>
<accession>A0A804U779</accession>
<dbReference type="Gramene" id="Zm00001eb228420_T002">
    <property type="protein sequence ID" value="Zm00001eb228420_P002"/>
    <property type="gene ID" value="Zm00001eb228420"/>
</dbReference>
<evidence type="ECO:0000256" key="2">
    <source>
        <dbReference type="SAM" id="SignalP"/>
    </source>
</evidence>
<feature type="compositionally biased region" description="Polar residues" evidence="1">
    <location>
        <begin position="34"/>
        <end position="44"/>
    </location>
</feature>
<keyword evidence="4" id="KW-1185">Reference proteome</keyword>
<dbReference type="InParanoid" id="A0A804U779"/>
<protein>
    <submittedName>
        <fullName evidence="3">Uncharacterized protein</fullName>
    </submittedName>
</protein>
<organism evidence="3 4">
    <name type="scientific">Zea mays</name>
    <name type="common">Maize</name>
    <dbReference type="NCBI Taxonomy" id="4577"/>
    <lineage>
        <taxon>Eukaryota</taxon>
        <taxon>Viridiplantae</taxon>
        <taxon>Streptophyta</taxon>
        <taxon>Embryophyta</taxon>
        <taxon>Tracheophyta</taxon>
        <taxon>Spermatophyta</taxon>
        <taxon>Magnoliopsida</taxon>
        <taxon>Liliopsida</taxon>
        <taxon>Poales</taxon>
        <taxon>Poaceae</taxon>
        <taxon>PACMAD clade</taxon>
        <taxon>Panicoideae</taxon>
        <taxon>Andropogonodae</taxon>
        <taxon>Andropogoneae</taxon>
        <taxon>Tripsacinae</taxon>
        <taxon>Zea</taxon>
    </lineage>
</organism>
<reference evidence="3" key="3">
    <citation type="submission" date="2021-05" db="UniProtKB">
        <authorList>
            <consortium name="EnsemblPlants"/>
        </authorList>
    </citation>
    <scope>IDENTIFICATION</scope>
    <source>
        <strain evidence="3">cv. B73</strain>
    </source>
</reference>
<feature type="signal peptide" evidence="2">
    <location>
        <begin position="1"/>
        <end position="23"/>
    </location>
</feature>
<feature type="chain" id="PRO_5032506137" evidence="2">
    <location>
        <begin position="24"/>
        <end position="270"/>
    </location>
</feature>
<proteinExistence type="predicted"/>
<feature type="region of interest" description="Disordered" evidence="1">
    <location>
        <begin position="33"/>
        <end position="77"/>
    </location>
</feature>
<evidence type="ECO:0000313" key="4">
    <source>
        <dbReference type="Proteomes" id="UP000007305"/>
    </source>
</evidence>
<dbReference type="AlphaFoldDB" id="A0A804U779"/>
<keyword evidence="2" id="KW-0732">Signal</keyword>
<feature type="compositionally biased region" description="Basic residues" evidence="1">
    <location>
        <begin position="259"/>
        <end position="270"/>
    </location>
</feature>
<name>A0A804U779_MAIZE</name>
<feature type="compositionally biased region" description="Basic residues" evidence="1">
    <location>
        <begin position="227"/>
        <end position="246"/>
    </location>
</feature>
<evidence type="ECO:0000313" key="3">
    <source>
        <dbReference type="EnsemblPlants" id="Zm00001eb228420_P002"/>
    </source>
</evidence>